<organism evidence="2 3">
    <name type="scientific">Flagellimonas aquimarina</name>
    <dbReference type="NCBI Taxonomy" id="2201895"/>
    <lineage>
        <taxon>Bacteria</taxon>
        <taxon>Pseudomonadati</taxon>
        <taxon>Bacteroidota</taxon>
        <taxon>Flavobacteriia</taxon>
        <taxon>Flavobacteriales</taxon>
        <taxon>Flavobacteriaceae</taxon>
        <taxon>Flagellimonas</taxon>
    </lineage>
</organism>
<reference evidence="2 3" key="1">
    <citation type="submission" date="2018-05" db="EMBL/GenBank/DDBJ databases">
        <title>Complete genome sequence of Flagellimonas aquimarina ECD12 isolated from seaweed Ecklonia cava.</title>
        <authorList>
            <person name="Choi S."/>
            <person name="Seong C."/>
        </authorList>
    </citation>
    <scope>NUCLEOTIDE SEQUENCE [LARGE SCALE GENOMIC DNA]</scope>
    <source>
        <strain evidence="2 3">ECD12</strain>
    </source>
</reference>
<evidence type="ECO:0000313" key="3">
    <source>
        <dbReference type="Proteomes" id="UP000245762"/>
    </source>
</evidence>
<dbReference type="AlphaFoldDB" id="A0A316KZG3"/>
<protein>
    <submittedName>
        <fullName evidence="2">Uncharacterized protein</fullName>
    </submittedName>
</protein>
<sequence length="62" mass="7376">MFSTGQLIFAALFFVIFVVIIARSYSKDKTMHKKNYKGVKWVLISFITFVIILFFIKYFLKN</sequence>
<proteinExistence type="predicted"/>
<feature type="transmembrane region" description="Helical" evidence="1">
    <location>
        <begin position="38"/>
        <end position="60"/>
    </location>
</feature>
<keyword evidence="3" id="KW-1185">Reference proteome</keyword>
<dbReference type="Proteomes" id="UP000245762">
    <property type="component" value="Unassembled WGS sequence"/>
</dbReference>
<feature type="transmembrane region" description="Helical" evidence="1">
    <location>
        <begin position="6"/>
        <end position="26"/>
    </location>
</feature>
<evidence type="ECO:0000313" key="2">
    <source>
        <dbReference type="EMBL" id="PWL38225.1"/>
    </source>
</evidence>
<keyword evidence="1" id="KW-0472">Membrane</keyword>
<dbReference type="OrthoDB" id="1179726at2"/>
<gene>
    <name evidence="2" type="ORF">DKG77_08060</name>
</gene>
<keyword evidence="1" id="KW-0812">Transmembrane</keyword>
<evidence type="ECO:0000256" key="1">
    <source>
        <dbReference type="SAM" id="Phobius"/>
    </source>
</evidence>
<accession>A0A316KZG3</accession>
<dbReference type="EMBL" id="QGEG01000002">
    <property type="protein sequence ID" value="PWL38225.1"/>
    <property type="molecule type" value="Genomic_DNA"/>
</dbReference>
<keyword evidence="1" id="KW-1133">Transmembrane helix</keyword>
<name>A0A316KZG3_9FLAO</name>
<comment type="caution">
    <text evidence="2">The sequence shown here is derived from an EMBL/GenBank/DDBJ whole genome shotgun (WGS) entry which is preliminary data.</text>
</comment>